<name>A0A1Y0IP21_9BACL</name>
<dbReference type="RefSeq" id="WP_087457611.1">
    <property type="nucleotide sequence ID" value="NZ_CP021434.1"/>
</dbReference>
<protein>
    <submittedName>
        <fullName evidence="1">Uncharacterized protein</fullName>
    </submittedName>
</protein>
<sequence>MDWIEQLQARLQTADTAQMSIDGQIWTIEQQDGGYRFTNSFGRQEHFKSEDELISAIQSWYENPVTVVL</sequence>
<keyword evidence="2" id="KW-1185">Reference proteome</keyword>
<gene>
    <name evidence="1" type="ORF">CBW65_15450</name>
</gene>
<accession>A0A1Y0IP21</accession>
<evidence type="ECO:0000313" key="1">
    <source>
        <dbReference type="EMBL" id="ARU62247.1"/>
    </source>
</evidence>
<dbReference type="Proteomes" id="UP000195437">
    <property type="component" value="Chromosome"/>
</dbReference>
<proteinExistence type="predicted"/>
<dbReference type="KEGG" id="tum:CBW65_15450"/>
<evidence type="ECO:0000313" key="2">
    <source>
        <dbReference type="Proteomes" id="UP000195437"/>
    </source>
</evidence>
<dbReference type="AlphaFoldDB" id="A0A1Y0IP21"/>
<organism evidence="1 2">
    <name type="scientific">Tumebacillus avium</name>
    <dbReference type="NCBI Taxonomy" id="1903704"/>
    <lineage>
        <taxon>Bacteria</taxon>
        <taxon>Bacillati</taxon>
        <taxon>Bacillota</taxon>
        <taxon>Bacilli</taxon>
        <taxon>Bacillales</taxon>
        <taxon>Alicyclobacillaceae</taxon>
        <taxon>Tumebacillus</taxon>
    </lineage>
</organism>
<dbReference type="OrthoDB" id="2382223at2"/>
<reference evidence="2" key="1">
    <citation type="submission" date="2017-05" db="EMBL/GenBank/DDBJ databases">
        <authorList>
            <person name="Sung H."/>
        </authorList>
    </citation>
    <scope>NUCLEOTIDE SEQUENCE [LARGE SCALE GENOMIC DNA]</scope>
    <source>
        <strain evidence="2">AR23208</strain>
    </source>
</reference>
<dbReference type="EMBL" id="CP021434">
    <property type="protein sequence ID" value="ARU62247.1"/>
    <property type="molecule type" value="Genomic_DNA"/>
</dbReference>